<gene>
    <name evidence="1" type="ORF">TCM_011997</name>
</gene>
<dbReference type="AlphaFoldDB" id="A0A061FUT0"/>
<organism evidence="1 2">
    <name type="scientific">Theobroma cacao</name>
    <name type="common">Cacao</name>
    <name type="synonym">Cocoa</name>
    <dbReference type="NCBI Taxonomy" id="3641"/>
    <lineage>
        <taxon>Eukaryota</taxon>
        <taxon>Viridiplantae</taxon>
        <taxon>Streptophyta</taxon>
        <taxon>Embryophyta</taxon>
        <taxon>Tracheophyta</taxon>
        <taxon>Spermatophyta</taxon>
        <taxon>Magnoliopsida</taxon>
        <taxon>eudicotyledons</taxon>
        <taxon>Gunneridae</taxon>
        <taxon>Pentapetalae</taxon>
        <taxon>rosids</taxon>
        <taxon>malvids</taxon>
        <taxon>Malvales</taxon>
        <taxon>Malvaceae</taxon>
        <taxon>Byttnerioideae</taxon>
        <taxon>Theobroma</taxon>
    </lineage>
</organism>
<dbReference type="Proteomes" id="UP000026915">
    <property type="component" value="Chromosome 3"/>
</dbReference>
<evidence type="ECO:0000313" key="2">
    <source>
        <dbReference type="Proteomes" id="UP000026915"/>
    </source>
</evidence>
<dbReference type="Gramene" id="EOY20627">
    <property type="protein sequence ID" value="EOY20627"/>
    <property type="gene ID" value="TCM_011997"/>
</dbReference>
<accession>A0A061FUT0</accession>
<dbReference type="EMBL" id="CM001881">
    <property type="protein sequence ID" value="EOY20627.1"/>
    <property type="molecule type" value="Genomic_DNA"/>
</dbReference>
<dbReference type="InParanoid" id="A0A061FUT0"/>
<protein>
    <submittedName>
        <fullName evidence="1">Uncharacterized protein</fullName>
    </submittedName>
</protein>
<proteinExistence type="predicted"/>
<name>A0A061FUT0_THECC</name>
<dbReference type="HOGENOM" id="CLU_2324909_0_0_1"/>
<reference evidence="1 2" key="1">
    <citation type="journal article" date="2013" name="Genome Biol.">
        <title>The genome sequence of the most widely cultivated cacao type and its use to identify candidate genes regulating pod color.</title>
        <authorList>
            <person name="Motamayor J.C."/>
            <person name="Mockaitis K."/>
            <person name="Schmutz J."/>
            <person name="Haiminen N."/>
            <person name="Iii D.L."/>
            <person name="Cornejo O."/>
            <person name="Findley S.D."/>
            <person name="Zheng P."/>
            <person name="Utro F."/>
            <person name="Royaert S."/>
            <person name="Saski C."/>
            <person name="Jenkins J."/>
            <person name="Podicheti R."/>
            <person name="Zhao M."/>
            <person name="Scheffler B.E."/>
            <person name="Stack J.C."/>
            <person name="Feltus F.A."/>
            <person name="Mustiga G.M."/>
            <person name="Amores F."/>
            <person name="Phillips W."/>
            <person name="Marelli J.P."/>
            <person name="May G.D."/>
            <person name="Shapiro H."/>
            <person name="Ma J."/>
            <person name="Bustamante C.D."/>
            <person name="Schnell R.J."/>
            <person name="Main D."/>
            <person name="Gilbert D."/>
            <person name="Parida L."/>
            <person name="Kuhn D.N."/>
        </authorList>
    </citation>
    <scope>NUCLEOTIDE SEQUENCE [LARGE SCALE GENOMIC DNA]</scope>
    <source>
        <strain evidence="2">cv. Matina 1-6</strain>
    </source>
</reference>
<keyword evidence="2" id="KW-1185">Reference proteome</keyword>
<sequence length="99" mass="11647">MSRHNKTCYTNFLVDVYYRISALFRIWHPLWSGDIKYSKAERTMEQDEMNFRVNTNRSKLSVLPSGNTVHFTKFYFHQSINSSAFISSFASTFSSEQTL</sequence>
<evidence type="ECO:0000313" key="1">
    <source>
        <dbReference type="EMBL" id="EOY20627.1"/>
    </source>
</evidence>